<accession>A0A0G4PCW2</accession>
<reference evidence="1 2" key="1">
    <citation type="journal article" date="2014" name="Nat. Commun.">
        <title>Multiple recent horizontal transfers of a large genomic region in cheese making fungi.</title>
        <authorList>
            <person name="Cheeseman K."/>
            <person name="Ropars J."/>
            <person name="Renault P."/>
            <person name="Dupont J."/>
            <person name="Gouzy J."/>
            <person name="Branca A."/>
            <person name="Abraham A.L."/>
            <person name="Ceppi M."/>
            <person name="Conseiller E."/>
            <person name="Debuchy R."/>
            <person name="Malagnac F."/>
            <person name="Goarin A."/>
            <person name="Silar P."/>
            <person name="Lacoste S."/>
            <person name="Sallet E."/>
            <person name="Bensimon A."/>
            <person name="Giraud T."/>
            <person name="Brygoo Y."/>
        </authorList>
    </citation>
    <scope>NUCLEOTIDE SEQUENCE [LARGE SCALE GENOMIC DNA]</scope>
    <source>
        <strain evidence="2">FM 013</strain>
    </source>
</reference>
<name>A0A0G4PCW2_PENC3</name>
<gene>
    <name evidence="1" type="ORF">PCAMFM013_S011g000078</name>
</gene>
<protein>
    <submittedName>
        <fullName evidence="1">Str. FM013</fullName>
    </submittedName>
</protein>
<sequence>MTPRFLPSYLPLRGKEKQSLESIGFSQARSYILVILTELKSTELLTSTAFVGTTRALVRQVWQRLSSRAATEQP</sequence>
<dbReference type="Proteomes" id="UP000053732">
    <property type="component" value="Unassembled WGS sequence"/>
</dbReference>
<dbReference type="AlphaFoldDB" id="A0A0G4PCW2"/>
<evidence type="ECO:0000313" key="1">
    <source>
        <dbReference type="EMBL" id="CRL24084.1"/>
    </source>
</evidence>
<keyword evidence="2" id="KW-1185">Reference proteome</keyword>
<evidence type="ECO:0000313" key="2">
    <source>
        <dbReference type="Proteomes" id="UP000053732"/>
    </source>
</evidence>
<organism evidence="1 2">
    <name type="scientific">Penicillium camemberti (strain FM 013)</name>
    <dbReference type="NCBI Taxonomy" id="1429867"/>
    <lineage>
        <taxon>Eukaryota</taxon>
        <taxon>Fungi</taxon>
        <taxon>Dikarya</taxon>
        <taxon>Ascomycota</taxon>
        <taxon>Pezizomycotina</taxon>
        <taxon>Eurotiomycetes</taxon>
        <taxon>Eurotiomycetidae</taxon>
        <taxon>Eurotiales</taxon>
        <taxon>Aspergillaceae</taxon>
        <taxon>Penicillium</taxon>
    </lineage>
</organism>
<proteinExistence type="predicted"/>
<dbReference type="EMBL" id="HG793144">
    <property type="protein sequence ID" value="CRL24084.1"/>
    <property type="molecule type" value="Genomic_DNA"/>
</dbReference>